<dbReference type="GO" id="GO:0006508">
    <property type="term" value="P:proteolysis"/>
    <property type="evidence" value="ECO:0007669"/>
    <property type="project" value="UniProtKB-KW"/>
</dbReference>
<dbReference type="Proteomes" id="UP000029040">
    <property type="component" value="Unassembled WGS sequence"/>
</dbReference>
<keyword evidence="1" id="KW-0378">Hydrolase</keyword>
<protein>
    <submittedName>
        <fullName evidence="1">Zn-dependent protease</fullName>
    </submittedName>
</protein>
<proteinExistence type="predicted"/>
<organism evidence="1 2">
    <name type="scientific">Bifidobacterium pullorum subsp. saeculare DSM 6531 = LMG 14934</name>
    <dbReference type="NCBI Taxonomy" id="1437611"/>
    <lineage>
        <taxon>Bacteria</taxon>
        <taxon>Bacillati</taxon>
        <taxon>Actinomycetota</taxon>
        <taxon>Actinomycetes</taxon>
        <taxon>Bifidobacteriales</taxon>
        <taxon>Bifidobacteriaceae</taxon>
        <taxon>Bifidobacterium</taxon>
    </lineage>
</organism>
<dbReference type="GO" id="GO:0008233">
    <property type="term" value="F:peptidase activity"/>
    <property type="evidence" value="ECO:0007669"/>
    <property type="project" value="UniProtKB-KW"/>
</dbReference>
<dbReference type="EMBL" id="JGZM01000007">
    <property type="protein sequence ID" value="KFI86103.1"/>
    <property type="molecule type" value="Genomic_DNA"/>
</dbReference>
<dbReference type="Gene3D" id="3.30.2010.20">
    <property type="match status" value="1"/>
</dbReference>
<gene>
    <name evidence="1" type="ORF">BSAE_1703</name>
</gene>
<sequence>MTGMRISDDEFDAAVAEALDGVPERFKAVLHNIAITVADEPTDCERGTMADPRGELLGLYQGVPLPQRTTGYSGVLPDIITIFKGPHERVCSSRAQLVGQIRRTVLHEIGHYFGFDDDYLHAHGY</sequence>
<keyword evidence="1" id="KW-0645">Protease</keyword>
<dbReference type="AlphaFoldDB" id="A0A087CS53"/>
<dbReference type="SUPFAM" id="SSF55486">
    <property type="entry name" value="Metalloproteases ('zincins'), catalytic domain"/>
    <property type="match status" value="1"/>
</dbReference>
<reference evidence="1 2" key="1">
    <citation type="submission" date="2014-03" db="EMBL/GenBank/DDBJ databases">
        <title>Genomics of Bifidobacteria.</title>
        <authorList>
            <person name="Ventura M."/>
            <person name="Milani C."/>
            <person name="Lugli G.A."/>
        </authorList>
    </citation>
    <scope>NUCLEOTIDE SEQUENCE [LARGE SCALE GENOMIC DNA]</scope>
    <source>
        <strain evidence="1 2">LMG 14934</strain>
    </source>
</reference>
<dbReference type="InterPro" id="IPR010428">
    <property type="entry name" value="Zincin_1"/>
</dbReference>
<accession>A0A087CS53</accession>
<dbReference type="CDD" id="cd12952">
    <property type="entry name" value="MMP_ACEL2062"/>
    <property type="match status" value="1"/>
</dbReference>
<evidence type="ECO:0000313" key="1">
    <source>
        <dbReference type="EMBL" id="KFI86103.1"/>
    </source>
</evidence>
<comment type="caution">
    <text evidence="1">The sequence shown here is derived from an EMBL/GenBank/DDBJ whole genome shotgun (WGS) entry which is preliminary data.</text>
</comment>
<dbReference type="InterPro" id="IPR038555">
    <property type="entry name" value="Zincin_1_sf"/>
</dbReference>
<name>A0A087CS53_9BIFI</name>
<dbReference type="Pfam" id="PF06262">
    <property type="entry name" value="Zincin_1"/>
    <property type="match status" value="1"/>
</dbReference>
<evidence type="ECO:0000313" key="2">
    <source>
        <dbReference type="Proteomes" id="UP000029040"/>
    </source>
</evidence>